<protein>
    <recommendedName>
        <fullName evidence="1">Transposase (putative) gypsy type domain-containing protein</fullName>
    </recommendedName>
</protein>
<dbReference type="InterPro" id="IPR007321">
    <property type="entry name" value="Transposase_28"/>
</dbReference>
<dbReference type="Pfam" id="PF04195">
    <property type="entry name" value="Transposase_28"/>
    <property type="match status" value="1"/>
</dbReference>
<feature type="domain" description="Transposase (putative) gypsy type" evidence="1">
    <location>
        <begin position="35"/>
        <end position="94"/>
    </location>
</feature>
<sequence length="436" mass="47341">MSQPKGSWKGSETSAADIRCRGRASMWSSTLTSYVGFGLPASLFLHSFLDFFKLQPHHLGANVVLQLAGYTTLCEGYLCVMSDTELLAHLLFLKQQGSTARVMSDYEAAVVSGRPNGPFHEMPIEECAKSGRIHFSIWQHRPPRRLKKTGGTGPSRQSAASRRPHWKKMVAPNPSTKCVARGAPSRPGCGAGASRSDGHWVMPASAPGSTPVHEGAGRWQQCPGGRATAGHREPGAGERVQPAPGAISHSHSAARHQGGRASLGQSFGPRRSGWRREAEASKAPKAYQAELAWLLDEHGMSVVAKDVELKAVIKKSVGLERELETRGRTQETAEEVVRSYRITQEDAGAKINRHAARSFTEIILAAEACLNAVDKHMKRLFKAGLGMMAALWPEAVAPNSVTRLAHWLEADVHHLHAWRVSAARAGADLALWFIMS</sequence>
<accession>M7ZVM4</accession>
<evidence type="ECO:0000313" key="2">
    <source>
        <dbReference type="EMBL" id="EMS64137.1"/>
    </source>
</evidence>
<organism evidence="2">
    <name type="scientific">Triticum urartu</name>
    <name type="common">Red wild einkorn</name>
    <name type="synonym">Crithodium urartu</name>
    <dbReference type="NCBI Taxonomy" id="4572"/>
    <lineage>
        <taxon>Eukaryota</taxon>
        <taxon>Viridiplantae</taxon>
        <taxon>Streptophyta</taxon>
        <taxon>Embryophyta</taxon>
        <taxon>Tracheophyta</taxon>
        <taxon>Spermatophyta</taxon>
        <taxon>Magnoliopsida</taxon>
        <taxon>Liliopsida</taxon>
        <taxon>Poales</taxon>
        <taxon>Poaceae</taxon>
        <taxon>BOP clade</taxon>
        <taxon>Pooideae</taxon>
        <taxon>Triticodae</taxon>
        <taxon>Triticeae</taxon>
        <taxon>Triticinae</taxon>
        <taxon>Triticum</taxon>
    </lineage>
</organism>
<gene>
    <name evidence="2" type="ORF">TRIUR3_35039</name>
</gene>
<proteinExistence type="predicted"/>
<evidence type="ECO:0000259" key="1">
    <source>
        <dbReference type="Pfam" id="PF04195"/>
    </source>
</evidence>
<reference evidence="2" key="1">
    <citation type="journal article" date="2013" name="Nature">
        <title>Draft genome of the wheat A-genome progenitor Triticum urartu.</title>
        <authorList>
            <person name="Ling H.Q."/>
            <person name="Zhao S."/>
            <person name="Liu D."/>
            <person name="Wang J."/>
            <person name="Sun H."/>
            <person name="Zhang C."/>
            <person name="Fan H."/>
            <person name="Li D."/>
            <person name="Dong L."/>
            <person name="Tao Y."/>
            <person name="Gao C."/>
            <person name="Wu H."/>
            <person name="Li Y."/>
            <person name="Cui Y."/>
            <person name="Guo X."/>
            <person name="Zheng S."/>
            <person name="Wang B."/>
            <person name="Yu K."/>
            <person name="Liang Q."/>
            <person name="Yang W."/>
            <person name="Lou X."/>
            <person name="Chen J."/>
            <person name="Feng M."/>
            <person name="Jian J."/>
            <person name="Zhang X."/>
            <person name="Luo G."/>
            <person name="Jiang Y."/>
            <person name="Liu J."/>
            <person name="Wang Z."/>
            <person name="Sha Y."/>
            <person name="Zhang B."/>
            <person name="Wu H."/>
            <person name="Tang D."/>
            <person name="Shen Q."/>
            <person name="Xue P."/>
            <person name="Zou S."/>
            <person name="Wang X."/>
            <person name="Liu X."/>
            <person name="Wang F."/>
            <person name="Yang Y."/>
            <person name="An X."/>
            <person name="Dong Z."/>
            <person name="Zhang K."/>
            <person name="Zhang X."/>
            <person name="Luo M.C."/>
            <person name="Dvorak J."/>
            <person name="Tong Y."/>
            <person name="Wang J."/>
            <person name="Yang H."/>
            <person name="Li Z."/>
            <person name="Wang D."/>
            <person name="Zhang A."/>
            <person name="Wang J."/>
        </authorList>
    </citation>
    <scope>NUCLEOTIDE SEQUENCE</scope>
</reference>
<dbReference type="AlphaFoldDB" id="M7ZVM4"/>
<name>M7ZVM4_TRIUA</name>
<dbReference type="EMBL" id="KD059982">
    <property type="protein sequence ID" value="EMS64137.1"/>
    <property type="molecule type" value="Genomic_DNA"/>
</dbReference>